<evidence type="ECO:0000256" key="6">
    <source>
        <dbReference type="ARBA" id="ARBA00022729"/>
    </source>
</evidence>
<dbReference type="InterPro" id="IPR000560">
    <property type="entry name" value="His_Pase_clade-2"/>
</dbReference>
<evidence type="ECO:0000256" key="11">
    <source>
        <dbReference type="ARBA" id="ARBA00043671"/>
    </source>
</evidence>
<evidence type="ECO:0000256" key="12">
    <source>
        <dbReference type="ARBA" id="ARBA00043691"/>
    </source>
</evidence>
<comment type="similarity">
    <text evidence="2">Belongs to the histidine acid phosphatase family. MINPP1 subfamily.</text>
</comment>
<evidence type="ECO:0000256" key="13">
    <source>
        <dbReference type="ARBA" id="ARBA00043832"/>
    </source>
</evidence>
<dbReference type="InterPro" id="IPR029033">
    <property type="entry name" value="His_PPase_superfam"/>
</dbReference>
<evidence type="ECO:0000256" key="8">
    <source>
        <dbReference type="ARBA" id="ARBA00023136"/>
    </source>
</evidence>
<evidence type="ECO:0000256" key="4">
    <source>
        <dbReference type="ARBA" id="ARBA00013040"/>
    </source>
</evidence>
<keyword evidence="6" id="KW-0732">Signal</keyword>
<dbReference type="SUPFAM" id="SSF53254">
    <property type="entry name" value="Phosphoglycerate mutase-like"/>
    <property type="match status" value="1"/>
</dbReference>
<dbReference type="PANTHER" id="PTHR20963">
    <property type="entry name" value="MULTIPLE INOSITOL POLYPHOSPHATE PHOSPHATASE-RELATED"/>
    <property type="match status" value="1"/>
</dbReference>
<dbReference type="Proteomes" id="UP001199816">
    <property type="component" value="Unassembled WGS sequence"/>
</dbReference>
<evidence type="ECO:0000256" key="7">
    <source>
        <dbReference type="ARBA" id="ARBA00022801"/>
    </source>
</evidence>
<reference evidence="14 15" key="1">
    <citation type="submission" date="2021-11" db="EMBL/GenBank/DDBJ databases">
        <title>Genomic of Niabella pedocola.</title>
        <authorList>
            <person name="Wu T."/>
        </authorList>
    </citation>
    <scope>NUCLEOTIDE SEQUENCE [LARGE SCALE GENOMIC DNA]</scope>
    <source>
        <strain evidence="14 15">JCM 31011</strain>
    </source>
</reference>
<comment type="subcellular location">
    <subcellularLocation>
        <location evidence="1">Membrane</location>
    </subcellularLocation>
</comment>
<protein>
    <recommendedName>
        <fullName evidence="5">Multiple inositol polyphosphate phosphatase 1</fullName>
        <ecNumber evidence="4">3.1.3.62</ecNumber>
        <ecNumber evidence="3">3.1.3.80</ecNumber>
    </recommendedName>
    <alternativeName>
        <fullName evidence="9">2,3-bisphosphoglycerate 3-phosphatase</fullName>
    </alternativeName>
</protein>
<evidence type="ECO:0000313" key="15">
    <source>
        <dbReference type="Proteomes" id="UP001199816"/>
    </source>
</evidence>
<dbReference type="EC" id="3.1.3.62" evidence="4"/>
<evidence type="ECO:0000256" key="10">
    <source>
        <dbReference type="ARBA" id="ARBA00043668"/>
    </source>
</evidence>
<evidence type="ECO:0000256" key="2">
    <source>
        <dbReference type="ARBA" id="ARBA00008422"/>
    </source>
</evidence>
<dbReference type="Gene3D" id="3.40.50.1240">
    <property type="entry name" value="Phosphoglycerate mutase-like"/>
    <property type="match status" value="1"/>
</dbReference>
<dbReference type="EMBL" id="JAJNEC010000007">
    <property type="protein sequence ID" value="MCD2425572.1"/>
    <property type="molecule type" value="Genomic_DNA"/>
</dbReference>
<comment type="catalytic activity">
    <reaction evidence="13">
        <text>(2R)-2,3-bisphosphoglycerate + H2O = (2R)-2-phosphoglycerate + phosphate</text>
        <dbReference type="Rhea" id="RHEA:27381"/>
        <dbReference type="ChEBI" id="CHEBI:15377"/>
        <dbReference type="ChEBI" id="CHEBI:43474"/>
        <dbReference type="ChEBI" id="CHEBI:58248"/>
        <dbReference type="ChEBI" id="CHEBI:58289"/>
        <dbReference type="EC" id="3.1.3.80"/>
    </reaction>
    <physiologicalReaction direction="left-to-right" evidence="13">
        <dbReference type="Rhea" id="RHEA:27382"/>
    </physiologicalReaction>
</comment>
<comment type="caution">
    <text evidence="14">The sequence shown here is derived from an EMBL/GenBank/DDBJ whole genome shotgun (WGS) entry which is preliminary data.</text>
</comment>
<keyword evidence="8" id="KW-0472">Membrane</keyword>
<comment type="catalytic activity">
    <reaction evidence="12">
        <text>1D-myo-inositol hexakisphosphate + H2O = 1D-myo-inositol 1,2,4,5,6-pentakisphosphate + phosphate</text>
        <dbReference type="Rhea" id="RHEA:16989"/>
        <dbReference type="ChEBI" id="CHEBI:15377"/>
        <dbReference type="ChEBI" id="CHEBI:43474"/>
        <dbReference type="ChEBI" id="CHEBI:57798"/>
        <dbReference type="ChEBI" id="CHEBI:58130"/>
        <dbReference type="EC" id="3.1.3.62"/>
    </reaction>
    <physiologicalReaction direction="left-to-right" evidence="12">
        <dbReference type="Rhea" id="RHEA:16990"/>
    </physiologicalReaction>
</comment>
<keyword evidence="15" id="KW-1185">Reference proteome</keyword>
<evidence type="ECO:0000256" key="9">
    <source>
        <dbReference type="ARBA" id="ARBA00031642"/>
    </source>
</evidence>
<organism evidence="14 15">
    <name type="scientific">Niabella pedocola</name>
    <dbReference type="NCBI Taxonomy" id="1752077"/>
    <lineage>
        <taxon>Bacteria</taxon>
        <taxon>Pseudomonadati</taxon>
        <taxon>Bacteroidota</taxon>
        <taxon>Chitinophagia</taxon>
        <taxon>Chitinophagales</taxon>
        <taxon>Chitinophagaceae</taxon>
        <taxon>Niabella</taxon>
    </lineage>
</organism>
<name>A0ABS8PWV6_9BACT</name>
<keyword evidence="7" id="KW-0378">Hydrolase</keyword>
<dbReference type="PANTHER" id="PTHR20963:SF8">
    <property type="entry name" value="MULTIPLE INOSITOL POLYPHOSPHATE PHOSPHATASE 1"/>
    <property type="match status" value="1"/>
</dbReference>
<dbReference type="RefSeq" id="WP_231008103.1">
    <property type="nucleotide sequence ID" value="NZ_JAJNEC010000007.1"/>
</dbReference>
<evidence type="ECO:0000313" key="14">
    <source>
        <dbReference type="EMBL" id="MCD2425572.1"/>
    </source>
</evidence>
<sequence length="421" mass="47682">MRALYFILLCFVPGRTAAQTSKEALFQHPEKTAGVYVAYPEKEIIPQTPAPPGYSPFYISHLGRHGSRYLISDSEYKDMIDLFEAARKGHALTPLGNDVGKRLQQLWKEVEFRGGDLSPQGVREQRGIAERMYRNYAGVFTGESRMSACATTIVRCVLSMDAFCERLKELNPALTIPRNAGLKWQRYLNHHTEKAIAFRSAANTWRPGYQQFEKEHVHPNRLLRSLFADTGFLRGKTDPATLMWSLFAIAGGMQNIETPGSFYDLFTPQELFDLWQCKNYKTYVNDANAAINGGIMMENTRPLLKDILDSADAVIRSGGRGADLRFAHDGNIIPLAMLLHLEDCYNSVAAPADVYKAWSDFKVAPMAGNIQIVFYRRNTGTSDILVKFLLHEKEVLVPPVSTKTAPYYRWEDVKSFYKKQL</sequence>
<proteinExistence type="inferred from homology"/>
<evidence type="ECO:0000256" key="5">
    <source>
        <dbReference type="ARBA" id="ARBA00018097"/>
    </source>
</evidence>
<comment type="catalytic activity">
    <reaction evidence="10">
        <text>1D-myo-inositol 1,2,5,6-tetrakisphosphate + H2O = 1D-myo-inositol 1,2,6-trisphosphate + phosphate</text>
        <dbReference type="Rhea" id="RHEA:77119"/>
        <dbReference type="ChEBI" id="CHEBI:15377"/>
        <dbReference type="ChEBI" id="CHEBI:43474"/>
        <dbReference type="ChEBI" id="CHEBI:195535"/>
        <dbReference type="ChEBI" id="CHEBI:195537"/>
        <dbReference type="EC" id="3.1.3.62"/>
    </reaction>
    <physiologicalReaction direction="left-to-right" evidence="10">
        <dbReference type="Rhea" id="RHEA:77120"/>
    </physiologicalReaction>
</comment>
<gene>
    <name evidence="14" type="ORF">LQ567_22500</name>
</gene>
<accession>A0ABS8PWV6</accession>
<dbReference type="Pfam" id="PF00328">
    <property type="entry name" value="His_Phos_2"/>
    <property type="match status" value="1"/>
</dbReference>
<comment type="catalytic activity">
    <reaction evidence="11">
        <text>1D-myo-inositol 1,2,4,5,6-pentakisphosphate + H2O = 1D-myo-inositol 1,2,5,6-tetrakisphosphate + phosphate</text>
        <dbReference type="Rhea" id="RHEA:77115"/>
        <dbReference type="ChEBI" id="CHEBI:15377"/>
        <dbReference type="ChEBI" id="CHEBI:43474"/>
        <dbReference type="ChEBI" id="CHEBI:57798"/>
        <dbReference type="ChEBI" id="CHEBI:195535"/>
        <dbReference type="EC" id="3.1.3.62"/>
    </reaction>
    <physiologicalReaction direction="left-to-right" evidence="11">
        <dbReference type="Rhea" id="RHEA:77116"/>
    </physiologicalReaction>
</comment>
<evidence type="ECO:0000256" key="3">
    <source>
        <dbReference type="ARBA" id="ARBA00012976"/>
    </source>
</evidence>
<evidence type="ECO:0000256" key="1">
    <source>
        <dbReference type="ARBA" id="ARBA00004370"/>
    </source>
</evidence>
<dbReference type="EC" id="3.1.3.80" evidence="3"/>